<evidence type="ECO:0000256" key="2">
    <source>
        <dbReference type="SAM" id="Phobius"/>
    </source>
</evidence>
<sequence>MLWMIGLTVAALAVTTMIHYEVIVGISDRFGRNGHRMRRILPVALSVLVATHLLEIGAYAGAFWLARDVLRIGLLNGSGPIGFAEIFYFAAETYTSLGYGDIIPVGDIRLLASIEPVDGLLLLAWSGALLYEAVHATRPLARGAAEAEDAGEQPRAAPADAPLPAAQEARQAAPDLPFPADVLEPARPRRRASLVN</sequence>
<dbReference type="Proteomes" id="UP000664288">
    <property type="component" value="Unassembled WGS sequence"/>
</dbReference>
<evidence type="ECO:0000256" key="1">
    <source>
        <dbReference type="SAM" id="MobiDB-lite"/>
    </source>
</evidence>
<dbReference type="SUPFAM" id="SSF81324">
    <property type="entry name" value="Voltage-gated potassium channels"/>
    <property type="match status" value="1"/>
</dbReference>
<gene>
    <name evidence="4" type="ORF">J1C47_19380</name>
</gene>
<keyword evidence="4" id="KW-0407">Ion channel</keyword>
<feature type="compositionally biased region" description="Low complexity" evidence="1">
    <location>
        <begin position="154"/>
        <end position="169"/>
    </location>
</feature>
<organism evidence="4 5">
    <name type="scientific">Jiella sonneratiae</name>
    <dbReference type="NCBI Taxonomy" id="2816856"/>
    <lineage>
        <taxon>Bacteria</taxon>
        <taxon>Pseudomonadati</taxon>
        <taxon>Pseudomonadota</taxon>
        <taxon>Alphaproteobacteria</taxon>
        <taxon>Hyphomicrobiales</taxon>
        <taxon>Aurantimonadaceae</taxon>
        <taxon>Jiella</taxon>
    </lineage>
</organism>
<accession>A0ABS3J9L4</accession>
<keyword evidence="4" id="KW-0406">Ion transport</keyword>
<name>A0ABS3J9L4_9HYPH</name>
<keyword evidence="2" id="KW-0472">Membrane</keyword>
<dbReference type="Gene3D" id="1.10.287.70">
    <property type="match status" value="1"/>
</dbReference>
<dbReference type="InterPro" id="IPR013099">
    <property type="entry name" value="K_chnl_dom"/>
</dbReference>
<evidence type="ECO:0000259" key="3">
    <source>
        <dbReference type="Pfam" id="PF07885"/>
    </source>
</evidence>
<protein>
    <submittedName>
        <fullName evidence="4">Two pore domain potassium channel family protein</fullName>
    </submittedName>
</protein>
<dbReference type="RefSeq" id="WP_207352447.1">
    <property type="nucleotide sequence ID" value="NZ_JAFMPY010000026.1"/>
</dbReference>
<comment type="caution">
    <text evidence="4">The sequence shown here is derived from an EMBL/GenBank/DDBJ whole genome shotgun (WGS) entry which is preliminary data.</text>
</comment>
<keyword evidence="5" id="KW-1185">Reference proteome</keyword>
<evidence type="ECO:0000313" key="5">
    <source>
        <dbReference type="Proteomes" id="UP000664288"/>
    </source>
</evidence>
<proteinExistence type="predicted"/>
<dbReference type="EMBL" id="JAFMPY010000026">
    <property type="protein sequence ID" value="MBO0905812.1"/>
    <property type="molecule type" value="Genomic_DNA"/>
</dbReference>
<feature type="region of interest" description="Disordered" evidence="1">
    <location>
        <begin position="144"/>
        <end position="196"/>
    </location>
</feature>
<dbReference type="Pfam" id="PF07885">
    <property type="entry name" value="Ion_trans_2"/>
    <property type="match status" value="1"/>
</dbReference>
<feature type="transmembrane region" description="Helical" evidence="2">
    <location>
        <begin position="6"/>
        <end position="28"/>
    </location>
</feature>
<keyword evidence="4" id="KW-0813">Transport</keyword>
<keyword evidence="2" id="KW-1133">Transmembrane helix</keyword>
<reference evidence="4 5" key="1">
    <citation type="submission" date="2021-03" db="EMBL/GenBank/DDBJ databases">
        <title>Whole genome sequence of Jiella sp. MQZ13P-4.</title>
        <authorList>
            <person name="Tuo L."/>
        </authorList>
    </citation>
    <scope>NUCLEOTIDE SEQUENCE [LARGE SCALE GENOMIC DNA]</scope>
    <source>
        <strain evidence="4 5">MQZ13P-4</strain>
    </source>
</reference>
<keyword evidence="2" id="KW-0812">Transmembrane</keyword>
<feature type="transmembrane region" description="Helical" evidence="2">
    <location>
        <begin position="40"/>
        <end position="66"/>
    </location>
</feature>
<dbReference type="GO" id="GO:0034220">
    <property type="term" value="P:monoatomic ion transmembrane transport"/>
    <property type="evidence" value="ECO:0007669"/>
    <property type="project" value="UniProtKB-KW"/>
</dbReference>
<evidence type="ECO:0000313" key="4">
    <source>
        <dbReference type="EMBL" id="MBO0905812.1"/>
    </source>
</evidence>
<feature type="domain" description="Potassium channel" evidence="3">
    <location>
        <begin position="80"/>
        <end position="127"/>
    </location>
</feature>